<comment type="caution">
    <text evidence="2">The sequence shown here is derived from an EMBL/GenBank/DDBJ whole genome shotgun (WGS) entry which is preliminary data.</text>
</comment>
<dbReference type="SUPFAM" id="SSF51735">
    <property type="entry name" value="NAD(P)-binding Rossmann-fold domains"/>
    <property type="match status" value="1"/>
</dbReference>
<dbReference type="PANTHER" id="PTHR15020:SF50">
    <property type="entry name" value="UPF0659 PROTEIN YMR090W"/>
    <property type="match status" value="1"/>
</dbReference>
<reference evidence="2 3" key="1">
    <citation type="submission" date="2020-08" db="EMBL/GenBank/DDBJ databases">
        <title>Genomic Encyclopedia of Type Strains, Phase IV (KMG-IV): sequencing the most valuable type-strain genomes for metagenomic binning, comparative biology and taxonomic classification.</title>
        <authorList>
            <person name="Goeker M."/>
        </authorList>
    </citation>
    <scope>NUCLEOTIDE SEQUENCE [LARGE SCALE GENOMIC DNA]</scope>
    <source>
        <strain evidence="2 3">DSM 102235</strain>
    </source>
</reference>
<evidence type="ECO:0000313" key="3">
    <source>
        <dbReference type="Proteomes" id="UP000541426"/>
    </source>
</evidence>
<name>A0A7W6DKX5_9RHOB</name>
<gene>
    <name evidence="2" type="ORF">GGQ68_000983</name>
</gene>
<dbReference type="InterPro" id="IPR016040">
    <property type="entry name" value="NAD(P)-bd_dom"/>
</dbReference>
<dbReference type="Gene3D" id="3.40.50.720">
    <property type="entry name" value="NAD(P)-binding Rossmann-like Domain"/>
    <property type="match status" value="1"/>
</dbReference>
<dbReference type="AlphaFoldDB" id="A0A7W6DKX5"/>
<protein>
    <submittedName>
        <fullName evidence="2">Uncharacterized protein YbjT (DUF2867 family)</fullName>
    </submittedName>
</protein>
<dbReference type="InterPro" id="IPR036291">
    <property type="entry name" value="NAD(P)-bd_dom_sf"/>
</dbReference>
<dbReference type="Proteomes" id="UP000541426">
    <property type="component" value="Unassembled WGS sequence"/>
</dbReference>
<dbReference type="Pfam" id="PF13460">
    <property type="entry name" value="NAD_binding_10"/>
    <property type="match status" value="1"/>
</dbReference>
<dbReference type="PANTHER" id="PTHR15020">
    <property type="entry name" value="FLAVIN REDUCTASE-RELATED"/>
    <property type="match status" value="1"/>
</dbReference>
<feature type="domain" description="NAD(P)-binding" evidence="1">
    <location>
        <begin position="7"/>
        <end position="199"/>
    </location>
</feature>
<proteinExistence type="predicted"/>
<dbReference type="EMBL" id="JACIEJ010000002">
    <property type="protein sequence ID" value="MBB3984667.1"/>
    <property type="molecule type" value="Genomic_DNA"/>
</dbReference>
<evidence type="ECO:0000259" key="1">
    <source>
        <dbReference type="Pfam" id="PF13460"/>
    </source>
</evidence>
<accession>A0A7W6DKX5</accession>
<evidence type="ECO:0000313" key="2">
    <source>
        <dbReference type="EMBL" id="MBB3984667.1"/>
    </source>
</evidence>
<keyword evidence="3" id="KW-1185">Reference proteome</keyword>
<sequence length="211" mass="22710">MKLLVIGATRGIGAAVVEDALKRGHQVRAFARSADKIDPAEGLEAVSGDATDPEALKPALDGVDAVVLALGIKESLSMLWQRVTLFSTATQALVPLMQRLGPDRLIAVTGIGAGDSASALSAPEKLGHQFFLSEPYKDKSRQEEIIKASTLRWTIVRPTILTHNKASQHYRVMEEPGTWRMGMISRADVADYILNALEDDGTIGKAPVLAR</sequence>
<dbReference type="RefSeq" id="WP_183963465.1">
    <property type="nucleotide sequence ID" value="NZ_BAABBZ010000014.1"/>
</dbReference>
<organism evidence="2 3">
    <name type="scientific">Sagittula marina</name>
    <dbReference type="NCBI Taxonomy" id="943940"/>
    <lineage>
        <taxon>Bacteria</taxon>
        <taxon>Pseudomonadati</taxon>
        <taxon>Pseudomonadota</taxon>
        <taxon>Alphaproteobacteria</taxon>
        <taxon>Rhodobacterales</taxon>
        <taxon>Roseobacteraceae</taxon>
        <taxon>Sagittula</taxon>
    </lineage>
</organism>